<keyword evidence="3" id="KW-0731">Sigma factor</keyword>
<feature type="domain" description="RNA polymerase sigma factor 70 region 4 type 2" evidence="8">
    <location>
        <begin position="104"/>
        <end position="150"/>
    </location>
</feature>
<dbReference type="SUPFAM" id="SSF88946">
    <property type="entry name" value="Sigma2 domain of RNA polymerase sigma factors"/>
    <property type="match status" value="1"/>
</dbReference>
<evidence type="ECO:0000259" key="8">
    <source>
        <dbReference type="Pfam" id="PF08281"/>
    </source>
</evidence>
<protein>
    <recommendedName>
        <fullName evidence="5">RNA polymerase sigma factor SigZ</fullName>
    </recommendedName>
</protein>
<feature type="region of interest" description="Disordered" evidence="6">
    <location>
        <begin position="168"/>
        <end position="191"/>
    </location>
</feature>
<dbReference type="InterPro" id="IPR013249">
    <property type="entry name" value="RNA_pol_sigma70_r4_t2"/>
</dbReference>
<feature type="domain" description="RNA polymerase sigma-70 region 2" evidence="7">
    <location>
        <begin position="9"/>
        <end position="74"/>
    </location>
</feature>
<evidence type="ECO:0000256" key="3">
    <source>
        <dbReference type="ARBA" id="ARBA00023082"/>
    </source>
</evidence>
<evidence type="ECO:0000313" key="9">
    <source>
        <dbReference type="EMBL" id="CAH0525472.1"/>
    </source>
</evidence>
<dbReference type="InterPro" id="IPR014284">
    <property type="entry name" value="RNA_pol_sigma-70_dom"/>
</dbReference>
<evidence type="ECO:0000313" key="10">
    <source>
        <dbReference type="Proteomes" id="UP000838160"/>
    </source>
</evidence>
<feature type="compositionally biased region" description="Low complexity" evidence="6">
    <location>
        <begin position="175"/>
        <end position="191"/>
    </location>
</feature>
<evidence type="ECO:0000259" key="7">
    <source>
        <dbReference type="Pfam" id="PF04542"/>
    </source>
</evidence>
<dbReference type="Pfam" id="PF04542">
    <property type="entry name" value="Sigma70_r2"/>
    <property type="match status" value="1"/>
</dbReference>
<keyword evidence="10" id="KW-1185">Reference proteome</keyword>
<dbReference type="NCBIfam" id="TIGR02959">
    <property type="entry name" value="SigZ"/>
    <property type="match status" value="1"/>
</dbReference>
<dbReference type="PANTHER" id="PTHR43133">
    <property type="entry name" value="RNA POLYMERASE ECF-TYPE SIGMA FACTO"/>
    <property type="match status" value="1"/>
</dbReference>
<gene>
    <name evidence="9" type="ORF">VHP8226_00995</name>
</gene>
<accession>A0ABN8DED3</accession>
<evidence type="ECO:0000256" key="2">
    <source>
        <dbReference type="ARBA" id="ARBA00023015"/>
    </source>
</evidence>
<dbReference type="InterPro" id="IPR013325">
    <property type="entry name" value="RNA_pol_sigma_r2"/>
</dbReference>
<evidence type="ECO:0000256" key="5">
    <source>
        <dbReference type="NCBIfam" id="TIGR02959"/>
    </source>
</evidence>
<organism evidence="9 10">
    <name type="scientific">Vibrio hippocampi</name>
    <dbReference type="NCBI Taxonomy" id="654686"/>
    <lineage>
        <taxon>Bacteria</taxon>
        <taxon>Pseudomonadati</taxon>
        <taxon>Pseudomonadota</taxon>
        <taxon>Gammaproteobacteria</taxon>
        <taxon>Vibrionales</taxon>
        <taxon>Vibrionaceae</taxon>
        <taxon>Vibrio</taxon>
    </lineage>
</organism>
<dbReference type="EMBL" id="CAKLCM010000002">
    <property type="protein sequence ID" value="CAH0525472.1"/>
    <property type="molecule type" value="Genomic_DNA"/>
</dbReference>
<sequence>MTIKIEDVWREYQSSLKAFLHKNVANHADVEDLLQEILIKTYQKLPTVQESSKIKSWLFQVANHTIIDFYRQNGKPEPNADALWYEQDEPKVVDQLAQCVEPFIKALPQQDADLLTAIEINGVSQKQYAEQHGIKYSTLKSRVAKSRNKLKHLFDDCCQMSIDSQGNLMDFDPNSPSSHQSTTPQSACKSC</sequence>
<dbReference type="Gene3D" id="1.10.10.10">
    <property type="entry name" value="Winged helix-like DNA-binding domain superfamily/Winged helix DNA-binding domain"/>
    <property type="match status" value="1"/>
</dbReference>
<comment type="similarity">
    <text evidence="1">Belongs to the sigma-70 factor family. ECF subfamily.</text>
</comment>
<dbReference type="InterPro" id="IPR039425">
    <property type="entry name" value="RNA_pol_sigma-70-like"/>
</dbReference>
<dbReference type="InterPro" id="IPR036388">
    <property type="entry name" value="WH-like_DNA-bd_sf"/>
</dbReference>
<dbReference type="Gene3D" id="1.10.1740.10">
    <property type="match status" value="1"/>
</dbReference>
<comment type="caution">
    <text evidence="9">The sequence shown here is derived from an EMBL/GenBank/DDBJ whole genome shotgun (WGS) entry which is preliminary data.</text>
</comment>
<dbReference type="Pfam" id="PF08281">
    <property type="entry name" value="Sigma70_r4_2"/>
    <property type="match status" value="1"/>
</dbReference>
<dbReference type="InterPro" id="IPR014304">
    <property type="entry name" value="RNA_pol_sigma-Z"/>
</dbReference>
<reference evidence="9" key="1">
    <citation type="submission" date="2021-12" db="EMBL/GenBank/DDBJ databases">
        <authorList>
            <person name="Rodrigo-Torres L."/>
            <person name="Arahal R. D."/>
            <person name="Lucena T."/>
        </authorList>
    </citation>
    <scope>NUCLEOTIDE SEQUENCE</scope>
    <source>
        <strain evidence="9">CECT 8226</strain>
    </source>
</reference>
<dbReference type="InterPro" id="IPR013324">
    <property type="entry name" value="RNA_pol_sigma_r3/r4-like"/>
</dbReference>
<dbReference type="NCBIfam" id="NF007215">
    <property type="entry name" value="PRK09637.1"/>
    <property type="match status" value="1"/>
</dbReference>
<name>A0ABN8DED3_9VIBR</name>
<dbReference type="Proteomes" id="UP000838160">
    <property type="component" value="Unassembled WGS sequence"/>
</dbReference>
<dbReference type="InterPro" id="IPR007627">
    <property type="entry name" value="RNA_pol_sigma70_r2"/>
</dbReference>
<dbReference type="NCBIfam" id="TIGR02937">
    <property type="entry name" value="sigma70-ECF"/>
    <property type="match status" value="1"/>
</dbReference>
<keyword evidence="4" id="KW-0804">Transcription</keyword>
<proteinExistence type="inferred from homology"/>
<evidence type="ECO:0000256" key="6">
    <source>
        <dbReference type="SAM" id="MobiDB-lite"/>
    </source>
</evidence>
<evidence type="ECO:0000256" key="1">
    <source>
        <dbReference type="ARBA" id="ARBA00010641"/>
    </source>
</evidence>
<dbReference type="PANTHER" id="PTHR43133:SF62">
    <property type="entry name" value="RNA POLYMERASE SIGMA FACTOR SIGZ"/>
    <property type="match status" value="1"/>
</dbReference>
<keyword evidence="2" id="KW-0805">Transcription regulation</keyword>
<dbReference type="SUPFAM" id="SSF88659">
    <property type="entry name" value="Sigma3 and sigma4 domains of RNA polymerase sigma factors"/>
    <property type="match status" value="1"/>
</dbReference>
<evidence type="ECO:0000256" key="4">
    <source>
        <dbReference type="ARBA" id="ARBA00023163"/>
    </source>
</evidence>